<keyword evidence="2" id="KW-1185">Reference proteome</keyword>
<name>A0A7W5VKQ9_9ACTN</name>
<comment type="caution">
    <text evidence="1">The sequence shown here is derived from an EMBL/GenBank/DDBJ whole genome shotgun (WGS) entry which is preliminary data.</text>
</comment>
<evidence type="ECO:0000313" key="2">
    <source>
        <dbReference type="Proteomes" id="UP000579945"/>
    </source>
</evidence>
<dbReference type="EMBL" id="JACIBV010000003">
    <property type="protein sequence ID" value="MBB3733903.1"/>
    <property type="molecule type" value="Genomic_DNA"/>
</dbReference>
<dbReference type="RefSeq" id="WP_183662672.1">
    <property type="nucleotide sequence ID" value="NZ_BAAAXX010000179.1"/>
</dbReference>
<organism evidence="1 2">
    <name type="scientific">Nonomuraea dietziae</name>
    <dbReference type="NCBI Taxonomy" id="65515"/>
    <lineage>
        <taxon>Bacteria</taxon>
        <taxon>Bacillati</taxon>
        <taxon>Actinomycetota</taxon>
        <taxon>Actinomycetes</taxon>
        <taxon>Streptosporangiales</taxon>
        <taxon>Streptosporangiaceae</taxon>
        <taxon>Nonomuraea</taxon>
    </lineage>
</organism>
<protein>
    <submittedName>
        <fullName evidence="1">Uncharacterized protein</fullName>
    </submittedName>
</protein>
<dbReference type="GeneID" id="95395813"/>
<sequence>MDDILRHARAAYGDLRKPDYFFFRHAQENNPWAGLLKFLSARFKLEDWSDWEDGVGFSYEVRSRADSKRSWSLWLSAVGPYAFLCANAAVAETLRRQDVITSADETDPDRAELVRELHAAGATLLTADEIETTVDFTSFEGKYPASTFVLLFGEEDVPWWHES</sequence>
<proteinExistence type="predicted"/>
<dbReference type="Proteomes" id="UP000579945">
    <property type="component" value="Unassembled WGS sequence"/>
</dbReference>
<accession>A0A7W5VKQ9</accession>
<evidence type="ECO:0000313" key="1">
    <source>
        <dbReference type="EMBL" id="MBB3733903.1"/>
    </source>
</evidence>
<gene>
    <name evidence="1" type="ORF">FHR33_009856</name>
</gene>
<dbReference type="AlphaFoldDB" id="A0A7W5VKQ9"/>
<reference evidence="1 2" key="1">
    <citation type="submission" date="2020-08" db="EMBL/GenBank/DDBJ databases">
        <title>Sequencing the genomes of 1000 actinobacteria strains.</title>
        <authorList>
            <person name="Klenk H.-P."/>
        </authorList>
    </citation>
    <scope>NUCLEOTIDE SEQUENCE [LARGE SCALE GENOMIC DNA]</scope>
    <source>
        <strain evidence="1 2">DSM 44320</strain>
    </source>
</reference>